<keyword evidence="2" id="KW-1185">Reference proteome</keyword>
<comment type="caution">
    <text evidence="1">The sequence shown here is derived from an EMBL/GenBank/DDBJ whole genome shotgun (WGS) entry which is preliminary data.</text>
</comment>
<evidence type="ECO:0000313" key="1">
    <source>
        <dbReference type="EMBL" id="MBA9043095.1"/>
    </source>
</evidence>
<dbReference type="RefSeq" id="WP_182528288.1">
    <property type="nucleotide sequence ID" value="NZ_JACJHT010000026.1"/>
</dbReference>
<name>A0A7W3NHF6_PRIAR</name>
<gene>
    <name evidence="1" type="ORF">HNP21_006273</name>
</gene>
<dbReference type="AlphaFoldDB" id="A0A7W3NHF6"/>
<dbReference type="EMBL" id="JACJHT010000026">
    <property type="protein sequence ID" value="MBA9043095.1"/>
    <property type="molecule type" value="Genomic_DNA"/>
</dbReference>
<sequence>MSKDLVRELLDKGFKVVDLKCVGTIDIISANELCLEEISTNTIIDMLSLDKDSIELFLDEELPYFVGSTKPLAGYINSENESPIIKDAIIDYKVYVKEATLQSK</sequence>
<reference evidence="1" key="1">
    <citation type="submission" date="2020-08" db="EMBL/GenBank/DDBJ databases">
        <title>Functional genomics of gut bacteria from endangered species of beetles.</title>
        <authorList>
            <person name="Carlos-Shanley C."/>
        </authorList>
    </citation>
    <scope>NUCLEOTIDE SEQUENCE [LARGE SCALE GENOMIC DNA]</scope>
    <source>
        <strain evidence="1">S00060</strain>
    </source>
</reference>
<organism evidence="1 2">
    <name type="scientific">Priestia aryabhattai</name>
    <name type="common">Bacillus aryabhattai</name>
    <dbReference type="NCBI Taxonomy" id="412384"/>
    <lineage>
        <taxon>Bacteria</taxon>
        <taxon>Bacillati</taxon>
        <taxon>Bacillota</taxon>
        <taxon>Bacilli</taxon>
        <taxon>Bacillales</taxon>
        <taxon>Bacillaceae</taxon>
        <taxon>Priestia</taxon>
    </lineage>
</organism>
<proteinExistence type="predicted"/>
<dbReference type="Proteomes" id="UP000543174">
    <property type="component" value="Unassembled WGS sequence"/>
</dbReference>
<evidence type="ECO:0000313" key="2">
    <source>
        <dbReference type="Proteomes" id="UP000543174"/>
    </source>
</evidence>
<accession>A0A7W3NHF6</accession>
<protein>
    <submittedName>
        <fullName evidence="1">Uncharacterized protein</fullName>
    </submittedName>
</protein>